<protein>
    <submittedName>
        <fullName evidence="2">Uncharacterized protein</fullName>
    </submittedName>
</protein>
<sequence length="100" mass="10722">MSTPTDPLRRAAPVPGEQRGKRETQLSEDRGAGDRPETIVEHEPRTGEDRPAPPDTPAHSTPDTAHGRHADANQDEALEETFPASDPVSPFVPAKPPKGS</sequence>
<organism evidence="2 3">
    <name type="scientific">Xanthomonas sacchari</name>
    <dbReference type="NCBI Taxonomy" id="56458"/>
    <lineage>
        <taxon>Bacteria</taxon>
        <taxon>Pseudomonadati</taxon>
        <taxon>Pseudomonadota</taxon>
        <taxon>Gammaproteobacteria</taxon>
        <taxon>Lysobacterales</taxon>
        <taxon>Lysobacteraceae</taxon>
        <taxon>Xanthomonas</taxon>
    </lineage>
</organism>
<dbReference type="AlphaFoldDB" id="A0A2P5Z733"/>
<proteinExistence type="predicted"/>
<dbReference type="EMBL" id="MDEK01000004">
    <property type="protein sequence ID" value="PPU83999.1"/>
    <property type="molecule type" value="Genomic_DNA"/>
</dbReference>
<gene>
    <name evidence="2" type="ORF">XsacCFBP4641_06410</name>
</gene>
<evidence type="ECO:0000256" key="1">
    <source>
        <dbReference type="SAM" id="MobiDB-lite"/>
    </source>
</evidence>
<accession>A0A2P5Z733</accession>
<dbReference type="STRING" id="56458.SB85_12775"/>
<comment type="caution">
    <text evidence="2">The sequence shown here is derived from an EMBL/GenBank/DDBJ whole genome shotgun (WGS) entry which is preliminary data.</text>
</comment>
<dbReference type="RefSeq" id="WP_010340645.1">
    <property type="nucleotide sequence ID" value="NZ_CP132343.1"/>
</dbReference>
<feature type="compositionally biased region" description="Basic and acidic residues" evidence="1">
    <location>
        <begin position="18"/>
        <end position="52"/>
    </location>
</feature>
<feature type="region of interest" description="Disordered" evidence="1">
    <location>
        <begin position="1"/>
        <end position="100"/>
    </location>
</feature>
<name>A0A2P5Z733_9XANT</name>
<dbReference type="OrthoDB" id="6027656at2"/>
<evidence type="ECO:0000313" key="3">
    <source>
        <dbReference type="Proteomes" id="UP000247346"/>
    </source>
</evidence>
<reference evidence="2 3" key="1">
    <citation type="submission" date="2016-08" db="EMBL/GenBank/DDBJ databases">
        <authorList>
            <person name="Seilhamer J.J."/>
        </authorList>
    </citation>
    <scope>NUCLEOTIDE SEQUENCE [LARGE SCALE GENOMIC DNA]</scope>
    <source>
        <strain evidence="2 3">CFBP4641</strain>
    </source>
</reference>
<dbReference type="GeneID" id="93877044"/>
<evidence type="ECO:0000313" key="2">
    <source>
        <dbReference type="EMBL" id="PPU83999.1"/>
    </source>
</evidence>
<dbReference type="Proteomes" id="UP000247346">
    <property type="component" value="Unassembled WGS sequence"/>
</dbReference>